<proteinExistence type="predicted"/>
<dbReference type="KEGG" id="halc:EY643_00250"/>
<name>A0A5P9NEQ5_9GAMM</name>
<organism evidence="1 2">
    <name type="scientific">Halioglobus maricola</name>
    <dbReference type="NCBI Taxonomy" id="2601894"/>
    <lineage>
        <taxon>Bacteria</taxon>
        <taxon>Pseudomonadati</taxon>
        <taxon>Pseudomonadota</taxon>
        <taxon>Gammaproteobacteria</taxon>
        <taxon>Cellvibrionales</taxon>
        <taxon>Halieaceae</taxon>
        <taxon>Halioglobus</taxon>
    </lineage>
</organism>
<dbReference type="Proteomes" id="UP000326287">
    <property type="component" value="Chromosome"/>
</dbReference>
<dbReference type="Pfam" id="PF19795">
    <property type="entry name" value="DUF6279"/>
    <property type="match status" value="1"/>
</dbReference>
<sequence length="256" mass="29966">MVYNRLDFLIPWYIGKYVDLTRPQKTLLKQELTPFLQWHRSDELPTYVAILDTLEQNLDAEMTPQQVSAIATDFESAWLRVEARGLEWMLVLGEALSDEQMAEFVTSLKEKQVEYEEEYLPRSDAEFHEEAYENLLDSAQDYMGRLDGDQRAILEQAAADMQRSDSYWLQERALWLERLEAMLQREEGWQQALRDSLANRDDTASPEYLAVYEHNGQVIYSALAELANTRTAKQDKRLRRKLSGFREDLETLIEQG</sequence>
<protein>
    <submittedName>
        <fullName evidence="1">Uncharacterized protein</fullName>
    </submittedName>
</protein>
<reference evidence="1 2" key="1">
    <citation type="submission" date="2019-02" db="EMBL/GenBank/DDBJ databases">
        <authorList>
            <person name="Li S.-H."/>
        </authorList>
    </citation>
    <scope>NUCLEOTIDE SEQUENCE [LARGE SCALE GENOMIC DNA]</scope>
    <source>
        <strain evidence="1 2">IMCC14385</strain>
    </source>
</reference>
<gene>
    <name evidence="1" type="ORF">EY643_00250</name>
</gene>
<dbReference type="EMBL" id="CP036422">
    <property type="protein sequence ID" value="QFU74201.1"/>
    <property type="molecule type" value="Genomic_DNA"/>
</dbReference>
<keyword evidence="2" id="KW-1185">Reference proteome</keyword>
<evidence type="ECO:0000313" key="2">
    <source>
        <dbReference type="Proteomes" id="UP000326287"/>
    </source>
</evidence>
<accession>A0A5P9NEQ5</accession>
<evidence type="ECO:0000313" key="1">
    <source>
        <dbReference type="EMBL" id="QFU74201.1"/>
    </source>
</evidence>
<dbReference type="InterPro" id="IPR016875">
    <property type="entry name" value="UCP028200"/>
</dbReference>
<dbReference type="PIRSF" id="PIRSF028200">
    <property type="entry name" value="UCP028200"/>
    <property type="match status" value="1"/>
</dbReference>
<dbReference type="AlphaFoldDB" id="A0A5P9NEQ5"/>